<dbReference type="SMART" id="SM00316">
    <property type="entry name" value="S1"/>
    <property type="match status" value="1"/>
</dbReference>
<name>A0A432ZL17_9GAMM</name>
<dbReference type="SUPFAM" id="SSF50249">
    <property type="entry name" value="Nucleic acid-binding proteins"/>
    <property type="match status" value="1"/>
</dbReference>
<dbReference type="EMBL" id="PIQG01000002">
    <property type="protein sequence ID" value="RUO78639.1"/>
    <property type="molecule type" value="Genomic_DNA"/>
</dbReference>
<dbReference type="SUPFAM" id="SSF53098">
    <property type="entry name" value="Ribonuclease H-like"/>
    <property type="match status" value="1"/>
</dbReference>
<gene>
    <name evidence="3" type="ORF">CWI83_06370</name>
</gene>
<feature type="domain" description="S1 motif" evidence="2">
    <location>
        <begin position="653"/>
        <end position="722"/>
    </location>
</feature>
<dbReference type="Gene3D" id="1.10.150.310">
    <property type="entry name" value="Tex RuvX-like domain-like"/>
    <property type="match status" value="1"/>
</dbReference>
<dbReference type="InterPro" id="IPR037027">
    <property type="entry name" value="YqgF/RNaseH-like_dom_sf"/>
</dbReference>
<dbReference type="Gene3D" id="2.40.50.140">
    <property type="entry name" value="Nucleic acid-binding proteins"/>
    <property type="match status" value="1"/>
</dbReference>
<dbReference type="InterPro" id="IPR032639">
    <property type="entry name" value="Tex_YqgF"/>
</dbReference>
<dbReference type="Gene3D" id="1.10.10.650">
    <property type="entry name" value="RuvA domain 2-like"/>
    <property type="match status" value="1"/>
</dbReference>
<dbReference type="PROSITE" id="PS50126">
    <property type="entry name" value="S1"/>
    <property type="match status" value="1"/>
</dbReference>
<dbReference type="GO" id="GO:0005829">
    <property type="term" value="C:cytosol"/>
    <property type="evidence" value="ECO:0007669"/>
    <property type="project" value="TreeGrafter"/>
</dbReference>
<dbReference type="FunFam" id="3.30.420.140:FF:000001">
    <property type="entry name" value="RNA-binding transcriptional accessory protein"/>
    <property type="match status" value="1"/>
</dbReference>
<dbReference type="InterPro" id="IPR044146">
    <property type="entry name" value="S1_Tex"/>
</dbReference>
<dbReference type="InterPro" id="IPR006641">
    <property type="entry name" value="YqgF/RNaseH-like_dom"/>
</dbReference>
<dbReference type="GO" id="GO:0006412">
    <property type="term" value="P:translation"/>
    <property type="evidence" value="ECO:0007669"/>
    <property type="project" value="TreeGrafter"/>
</dbReference>
<dbReference type="Pfam" id="PF00575">
    <property type="entry name" value="S1"/>
    <property type="match status" value="1"/>
</dbReference>
<dbReference type="Pfam" id="PF22706">
    <property type="entry name" value="Tex_central_region"/>
    <property type="match status" value="1"/>
</dbReference>
<dbReference type="InterPro" id="IPR023319">
    <property type="entry name" value="Tex-like_HTH_dom_sf"/>
</dbReference>
<accession>A0A432ZL17</accession>
<dbReference type="AlphaFoldDB" id="A0A432ZL17"/>
<dbReference type="Gene3D" id="1.10.3500.10">
    <property type="entry name" value="Tex N-terminal region-like"/>
    <property type="match status" value="1"/>
</dbReference>
<dbReference type="InterPro" id="IPR012337">
    <property type="entry name" value="RNaseH-like_sf"/>
</dbReference>
<dbReference type="Gene3D" id="3.30.420.140">
    <property type="entry name" value="YqgF/RNase H-like domain"/>
    <property type="match status" value="1"/>
</dbReference>
<dbReference type="PANTHER" id="PTHR10724">
    <property type="entry name" value="30S RIBOSOMAL PROTEIN S1"/>
    <property type="match status" value="1"/>
</dbReference>
<dbReference type="FunFam" id="1.10.150.310:FF:000001">
    <property type="entry name" value="RNA-binding transcriptional accessory protein"/>
    <property type="match status" value="1"/>
</dbReference>
<reference evidence="3 4" key="1">
    <citation type="journal article" date="2011" name="Front. Microbiol.">
        <title>Genomic signatures of strain selection and enhancement in Bacillus atrophaeus var. globigii, a historical biowarfare simulant.</title>
        <authorList>
            <person name="Gibbons H.S."/>
            <person name="Broomall S.M."/>
            <person name="McNew L.A."/>
            <person name="Daligault H."/>
            <person name="Chapman C."/>
            <person name="Bruce D."/>
            <person name="Karavis M."/>
            <person name="Krepps M."/>
            <person name="McGregor P.A."/>
            <person name="Hong C."/>
            <person name="Park K.H."/>
            <person name="Akmal A."/>
            <person name="Feldman A."/>
            <person name="Lin J.S."/>
            <person name="Chang W.E."/>
            <person name="Higgs B.W."/>
            <person name="Demirev P."/>
            <person name="Lindquist J."/>
            <person name="Liem A."/>
            <person name="Fochler E."/>
            <person name="Read T.D."/>
            <person name="Tapia R."/>
            <person name="Johnson S."/>
            <person name="Bishop-Lilly K.A."/>
            <person name="Detter C."/>
            <person name="Han C."/>
            <person name="Sozhamannan S."/>
            <person name="Rosenzweig C.N."/>
            <person name="Skowronski E.W."/>
        </authorList>
    </citation>
    <scope>NUCLEOTIDE SEQUENCE [LARGE SCALE GENOMIC DNA]</scope>
    <source>
        <strain evidence="3 4">PIT1</strain>
    </source>
</reference>
<sequence length="779" mass="85293">MSWIPQQIAAELNAAPQQVQAAVALLDEGATVPFIARYRKEATGGLDDTQLRQLAQRLSYLRELDERRKVIIASIEEQGKLTAELAAAIRTTQSKTELEDLYLPYKPKRRTKGQIAIEAGLEPLADALLQQPDLDPEQAAQAYLNPEAGFADSKACLEGARFIVMERFAEDAELLKKVRHYLWENAHITSQVASGKEQEGAKYRDYFEFSEALKKIPSHRALALFRGRNEGVLQLKLNPEPGQEERSVTASSYGETLIANHFELNPEAGANAAWLRQTIQWTWRIKLLLHMETELFARVREAAEHDAIKIFANNLKDLLMAAPAGAKTTMGLDPGVRTGIKVAVIDATGKVLATNTVYPFQPQNQVDKSLRTLTQLCQQYKVELIAIGNGTYSRETDRLVAQMLKQADLNSINKVIVNEAGASVYSASELAALEMPELDVSLRGAVSIARRLQDPLAELVKIEPKAIGVGQYQHDVSQALLAQSLDAVVEDCVNAVGVDLNTASVPLLARVSGLSRTLAQNIVSYRDQKGAFSSREELLEVARMGPKSYQQAAGFLRIRNGRQPLDSSAVHPEAYKLVEHIAASAGKAVNDLIGDRDFLRKLDPKAFVDEQFGLPTIRDILHELEKPGRDPRPEFKTAAFKDGVETVADLKPGMTLEGVVSNVAAFGAFVDIGVHQDGLVHVSAMSHQFVSEPHEVVKAGDIVKVKVIEVDLPRKRISLSMRLDDEIGASRSGSAKPQPAAHNKQRATAAARPKKSPQDRGASAMGSAFAEAFAKAKKN</sequence>
<dbReference type="GO" id="GO:0006139">
    <property type="term" value="P:nucleobase-containing compound metabolic process"/>
    <property type="evidence" value="ECO:0007669"/>
    <property type="project" value="InterPro"/>
</dbReference>
<dbReference type="GO" id="GO:0003735">
    <property type="term" value="F:structural constituent of ribosome"/>
    <property type="evidence" value="ECO:0007669"/>
    <property type="project" value="TreeGrafter"/>
</dbReference>
<dbReference type="CDD" id="cd05685">
    <property type="entry name" value="S1_Tex"/>
    <property type="match status" value="1"/>
</dbReference>
<dbReference type="GO" id="GO:0003729">
    <property type="term" value="F:mRNA binding"/>
    <property type="evidence" value="ECO:0007669"/>
    <property type="project" value="UniProtKB-ARBA"/>
</dbReference>
<comment type="caution">
    <text evidence="3">The sequence shown here is derived from an EMBL/GenBank/DDBJ whole genome shotgun (WGS) entry which is preliminary data.</text>
</comment>
<dbReference type="InterPro" id="IPR003029">
    <property type="entry name" value="S1_domain"/>
</dbReference>
<dbReference type="Proteomes" id="UP000288279">
    <property type="component" value="Unassembled WGS sequence"/>
</dbReference>
<evidence type="ECO:0000313" key="4">
    <source>
        <dbReference type="Proteomes" id="UP000288279"/>
    </source>
</evidence>
<evidence type="ECO:0000256" key="1">
    <source>
        <dbReference type="SAM" id="MobiDB-lite"/>
    </source>
</evidence>
<evidence type="ECO:0000259" key="2">
    <source>
        <dbReference type="PROSITE" id="PS50126"/>
    </source>
</evidence>
<dbReference type="InterPro" id="IPR012340">
    <property type="entry name" value="NA-bd_OB-fold"/>
</dbReference>
<dbReference type="InterPro" id="IPR010994">
    <property type="entry name" value="RuvA_2-like"/>
</dbReference>
<dbReference type="RefSeq" id="WP_126827249.1">
    <property type="nucleotide sequence ID" value="NZ_PIQG01000002.1"/>
</dbReference>
<dbReference type="SUPFAM" id="SSF158832">
    <property type="entry name" value="Tex N-terminal region-like"/>
    <property type="match status" value="1"/>
</dbReference>
<dbReference type="FunFam" id="2.40.50.140:FF:000051">
    <property type="entry name" value="RNA-binding transcriptional accessory protein"/>
    <property type="match status" value="1"/>
</dbReference>
<dbReference type="Pfam" id="PF09371">
    <property type="entry name" value="Tex_N"/>
    <property type="match status" value="1"/>
</dbReference>
<dbReference type="SUPFAM" id="SSF47781">
    <property type="entry name" value="RuvA domain 2-like"/>
    <property type="match status" value="2"/>
</dbReference>
<dbReference type="InterPro" id="IPR050437">
    <property type="entry name" value="Ribos_protein_bS1-like"/>
</dbReference>
<dbReference type="InterPro" id="IPR041692">
    <property type="entry name" value="HHH_9"/>
</dbReference>
<protein>
    <submittedName>
        <fullName evidence="3">RNA-binding transcriptional accessory protein</fullName>
    </submittedName>
</protein>
<dbReference type="OrthoDB" id="9804714at2"/>
<evidence type="ECO:0000313" key="3">
    <source>
        <dbReference type="EMBL" id="RUO78639.1"/>
    </source>
</evidence>
<dbReference type="InterPro" id="IPR055179">
    <property type="entry name" value="Tex-like_central_region"/>
</dbReference>
<dbReference type="Pfam" id="PF12836">
    <property type="entry name" value="HHH_3"/>
    <property type="match status" value="1"/>
</dbReference>
<dbReference type="FunFam" id="1.10.10.650:FF:000001">
    <property type="entry name" value="S1 RNA-binding domain 1"/>
    <property type="match status" value="1"/>
</dbReference>
<dbReference type="InterPro" id="IPR018974">
    <property type="entry name" value="Tex-like_N"/>
</dbReference>
<keyword evidence="4" id="KW-1185">Reference proteome</keyword>
<dbReference type="Pfam" id="PF17674">
    <property type="entry name" value="HHH_9"/>
    <property type="match status" value="1"/>
</dbReference>
<dbReference type="InterPro" id="IPR023323">
    <property type="entry name" value="Tex-like_dom_sf"/>
</dbReference>
<dbReference type="Pfam" id="PF16921">
    <property type="entry name" value="Tex_YqgF"/>
    <property type="match status" value="1"/>
</dbReference>
<dbReference type="PANTHER" id="PTHR10724:SF10">
    <property type="entry name" value="S1 RNA-BINDING DOMAIN-CONTAINING PROTEIN 1"/>
    <property type="match status" value="1"/>
</dbReference>
<feature type="region of interest" description="Disordered" evidence="1">
    <location>
        <begin position="728"/>
        <end position="767"/>
    </location>
</feature>
<proteinExistence type="predicted"/>
<dbReference type="SMART" id="SM00732">
    <property type="entry name" value="YqgFc"/>
    <property type="match status" value="1"/>
</dbReference>
<organism evidence="3 4">
    <name type="scientific">Pseudidiomarina taiwanensis</name>
    <dbReference type="NCBI Taxonomy" id="337250"/>
    <lineage>
        <taxon>Bacteria</taxon>
        <taxon>Pseudomonadati</taxon>
        <taxon>Pseudomonadota</taxon>
        <taxon>Gammaproteobacteria</taxon>
        <taxon>Alteromonadales</taxon>
        <taxon>Idiomarinaceae</taxon>
        <taxon>Pseudidiomarina</taxon>
    </lineage>
</organism>